<evidence type="ECO:0008006" key="4">
    <source>
        <dbReference type="Google" id="ProtNLM"/>
    </source>
</evidence>
<dbReference type="RefSeq" id="WP_220647618.1">
    <property type="nucleotide sequence ID" value="NZ_CP080647.1"/>
</dbReference>
<evidence type="ECO:0000313" key="2">
    <source>
        <dbReference type="EMBL" id="QYX78753.1"/>
    </source>
</evidence>
<keyword evidence="3" id="KW-1185">Reference proteome</keyword>
<gene>
    <name evidence="2" type="ORF">K1J60_21450</name>
</gene>
<feature type="region of interest" description="Disordered" evidence="1">
    <location>
        <begin position="287"/>
        <end position="307"/>
    </location>
</feature>
<reference evidence="2 3" key="1">
    <citation type="submission" date="2021-08" db="EMBL/GenBank/DDBJ databases">
        <authorList>
            <person name="Ping M."/>
        </authorList>
    </citation>
    <scope>NUCLEOTIDE SEQUENCE [LARGE SCALE GENOMIC DNA]</scope>
    <source>
        <strain evidence="2 3">MG28</strain>
    </source>
</reference>
<dbReference type="EMBL" id="CP080647">
    <property type="protein sequence ID" value="QYX78753.1"/>
    <property type="molecule type" value="Genomic_DNA"/>
</dbReference>
<dbReference type="PANTHER" id="PTHR34613:SF1">
    <property type="entry name" value="SLL6017 PROTEIN"/>
    <property type="match status" value="1"/>
</dbReference>
<proteinExistence type="predicted"/>
<organism evidence="2 3">
    <name type="scientific">Streptomyces akebiae</name>
    <dbReference type="NCBI Taxonomy" id="2865673"/>
    <lineage>
        <taxon>Bacteria</taxon>
        <taxon>Bacillati</taxon>
        <taxon>Actinomycetota</taxon>
        <taxon>Actinomycetes</taxon>
        <taxon>Kitasatosporales</taxon>
        <taxon>Streptomycetaceae</taxon>
        <taxon>Streptomyces</taxon>
    </lineage>
</organism>
<name>A0ABX8XT80_9ACTN</name>
<dbReference type="Proteomes" id="UP000827138">
    <property type="component" value="Chromosome"/>
</dbReference>
<accession>A0ABX8XT80</accession>
<evidence type="ECO:0000313" key="3">
    <source>
        <dbReference type="Proteomes" id="UP000827138"/>
    </source>
</evidence>
<protein>
    <recommendedName>
        <fullName evidence="4">DUF4365 domain-containing protein</fullName>
    </recommendedName>
</protein>
<evidence type="ECO:0000256" key="1">
    <source>
        <dbReference type="SAM" id="MobiDB-lite"/>
    </source>
</evidence>
<sequence length="307" mass="33854">MVTSAHEGLHRIFQEKPEILVPVFGVLGLPFPEKATVDALTTDVTETKPMERRVDTVLRIGPSDGEDFLLAVEVQGERKPDKERSWPYYVYYLQSKYRLPVLLLVVCQDRRTAKWASGPFDCGTRGWITQRTHPMVVGPDNLPAVTDPRTAANNLAMAAFSALAHARSAQINDILDAMGRALQETDGKAADYFYEFLEVNLRGTPAGEKWRDIMSFVSYFPGRGTVRETAYLEGEAKGEAKGVLRVLEVRGIPVTDDVRERITTCSDPTRVSAWLDRAGTVTHAEELFAEGPENSGAADAPSGEGLV</sequence>
<dbReference type="PANTHER" id="PTHR34613">
    <property type="entry name" value="SLL0800 PROTEIN"/>
    <property type="match status" value="1"/>
</dbReference>